<dbReference type="PROSITE" id="PS00108">
    <property type="entry name" value="PROTEIN_KINASE_ST"/>
    <property type="match status" value="1"/>
</dbReference>
<keyword evidence="8" id="KW-0479">Metal-binding</keyword>
<keyword evidence="5 19" id="KW-0723">Serine/threonine-protein kinase</keyword>
<dbReference type="Proteomes" id="UP000261520">
    <property type="component" value="Unplaced"/>
</dbReference>
<evidence type="ECO:0000256" key="5">
    <source>
        <dbReference type="ARBA" id="ARBA00022527"/>
    </source>
</evidence>
<evidence type="ECO:0000313" key="22">
    <source>
        <dbReference type="Ensembl" id="ENSPMGP00000028096.1"/>
    </source>
</evidence>
<keyword evidence="9 18" id="KW-0547">Nucleotide-binding</keyword>
<dbReference type="InterPro" id="IPR017441">
    <property type="entry name" value="Protein_kinase_ATP_BS"/>
</dbReference>
<evidence type="ECO:0000256" key="9">
    <source>
        <dbReference type="ARBA" id="ARBA00022741"/>
    </source>
</evidence>
<evidence type="ECO:0000313" key="23">
    <source>
        <dbReference type="Proteomes" id="UP000261520"/>
    </source>
</evidence>
<dbReference type="EC" id="2.7.11.1" evidence="3"/>
<evidence type="ECO:0000256" key="16">
    <source>
        <dbReference type="ARBA" id="ARBA00047899"/>
    </source>
</evidence>
<feature type="region of interest" description="Disordered" evidence="20">
    <location>
        <begin position="1"/>
        <end position="37"/>
    </location>
</feature>
<evidence type="ECO:0000256" key="18">
    <source>
        <dbReference type="PROSITE-ProRule" id="PRU10141"/>
    </source>
</evidence>
<dbReference type="Ensembl" id="ENSPMGT00000029919.1">
    <property type="protein sequence ID" value="ENSPMGP00000028096.1"/>
    <property type="gene ID" value="ENSPMGG00000022617.1"/>
</dbReference>
<dbReference type="PROSITE" id="PS50011">
    <property type="entry name" value="PROTEIN_KINASE_DOM"/>
    <property type="match status" value="1"/>
</dbReference>
<dbReference type="Pfam" id="PF00069">
    <property type="entry name" value="Pkinase"/>
    <property type="match status" value="1"/>
</dbReference>
<evidence type="ECO:0000256" key="4">
    <source>
        <dbReference type="ARBA" id="ARBA00022473"/>
    </source>
</evidence>
<keyword evidence="6" id="KW-0597">Phosphoprotein</keyword>
<reference evidence="22" key="1">
    <citation type="submission" date="2025-08" db="UniProtKB">
        <authorList>
            <consortium name="Ensembl"/>
        </authorList>
    </citation>
    <scope>IDENTIFICATION</scope>
</reference>
<dbReference type="PROSITE" id="PS00107">
    <property type="entry name" value="PROTEIN_KINASE_ATP"/>
    <property type="match status" value="1"/>
</dbReference>
<dbReference type="GO" id="GO:0005737">
    <property type="term" value="C:cytoplasm"/>
    <property type="evidence" value="ECO:0007669"/>
    <property type="project" value="TreeGrafter"/>
</dbReference>
<feature type="binding site" evidence="18">
    <location>
        <position position="138"/>
    </location>
    <ligand>
        <name>ATP</name>
        <dbReference type="ChEBI" id="CHEBI:30616"/>
    </ligand>
</feature>
<evidence type="ECO:0000256" key="7">
    <source>
        <dbReference type="ARBA" id="ARBA00022679"/>
    </source>
</evidence>
<comment type="cofactor">
    <cofactor evidence="1">
        <name>Mg(2+)</name>
        <dbReference type="ChEBI" id="CHEBI:18420"/>
    </cofactor>
</comment>
<evidence type="ECO:0000256" key="20">
    <source>
        <dbReference type="SAM" id="MobiDB-lite"/>
    </source>
</evidence>
<dbReference type="PANTHER" id="PTHR24346:SF102">
    <property type="entry name" value="TESTIS-SPECIFIC SERINE_THREONINE-PROTEIN KINASE 1"/>
    <property type="match status" value="1"/>
</dbReference>
<keyword evidence="4" id="KW-0217">Developmental protein</keyword>
<sequence>MRGEERSKGERAEEERGGEEKERQSGERRAFMKHTRTRVTGCEEEKQTFIKHTHTHTCCHGERETKERRREKKTGRPGQSGRPGRPGQSRRRSMSLGPKDKLFMEKHGLTFQKSLGEGRYGTVVKAYSCHTRQHFAVKVIDRTRAEKPYLEKFLSRELEIVKCLKHPNVVTTHHVFEQSGSKVRTPEGLKVRNTDEDDERSRTFLFQLCAAVQYLHGNDITHRDLKCENLLLDQKQNIKVCDFGMSKRLTYTDGRLDLSDTFCGTDSYAAPEILRGLPYNPVMADVWSVGVILFKMLYDALPFSSGSVLKMVQLQMKRDINFLDSHQVSPDAVGLVQRLLHPDVEHRISVAGVLESPWMQRGEKRAEGAAASSNVRPGETTGEDGKDSTEGHCGKVKVKKR</sequence>
<organism evidence="22 23">
    <name type="scientific">Periophthalmus magnuspinnatus</name>
    <dbReference type="NCBI Taxonomy" id="409849"/>
    <lineage>
        <taxon>Eukaryota</taxon>
        <taxon>Metazoa</taxon>
        <taxon>Chordata</taxon>
        <taxon>Craniata</taxon>
        <taxon>Vertebrata</taxon>
        <taxon>Euteleostomi</taxon>
        <taxon>Actinopterygii</taxon>
        <taxon>Neopterygii</taxon>
        <taxon>Teleostei</taxon>
        <taxon>Neoteleostei</taxon>
        <taxon>Acanthomorphata</taxon>
        <taxon>Gobiaria</taxon>
        <taxon>Gobiiformes</taxon>
        <taxon>Gobioidei</taxon>
        <taxon>Gobiidae</taxon>
        <taxon>Oxudercinae</taxon>
        <taxon>Periophthalmus</taxon>
    </lineage>
</organism>
<dbReference type="SUPFAM" id="SSF56112">
    <property type="entry name" value="Protein kinase-like (PK-like)"/>
    <property type="match status" value="1"/>
</dbReference>
<dbReference type="PANTHER" id="PTHR24346">
    <property type="entry name" value="MAP/MICROTUBULE AFFINITY-REGULATING KINASE"/>
    <property type="match status" value="1"/>
</dbReference>
<feature type="compositionally biased region" description="Basic and acidic residues" evidence="20">
    <location>
        <begin position="1"/>
        <end position="30"/>
    </location>
</feature>
<evidence type="ECO:0000256" key="3">
    <source>
        <dbReference type="ARBA" id="ARBA00012513"/>
    </source>
</evidence>
<comment type="catalytic activity">
    <reaction evidence="17">
        <text>L-seryl-[protein] + ATP = O-phospho-L-seryl-[protein] + ADP + H(+)</text>
        <dbReference type="Rhea" id="RHEA:17989"/>
        <dbReference type="Rhea" id="RHEA-COMP:9863"/>
        <dbReference type="Rhea" id="RHEA-COMP:11604"/>
        <dbReference type="ChEBI" id="CHEBI:15378"/>
        <dbReference type="ChEBI" id="CHEBI:29999"/>
        <dbReference type="ChEBI" id="CHEBI:30616"/>
        <dbReference type="ChEBI" id="CHEBI:83421"/>
        <dbReference type="ChEBI" id="CHEBI:456216"/>
        <dbReference type="EC" id="2.7.11.1"/>
    </reaction>
</comment>
<evidence type="ECO:0000256" key="8">
    <source>
        <dbReference type="ARBA" id="ARBA00022723"/>
    </source>
</evidence>
<dbReference type="GO" id="GO:0000226">
    <property type="term" value="P:microtubule cytoskeleton organization"/>
    <property type="evidence" value="ECO:0007669"/>
    <property type="project" value="TreeGrafter"/>
</dbReference>
<dbReference type="Gene3D" id="1.10.510.10">
    <property type="entry name" value="Transferase(Phosphotransferase) domain 1"/>
    <property type="match status" value="1"/>
</dbReference>
<protein>
    <recommendedName>
        <fullName evidence="3">non-specific serine/threonine protein kinase</fullName>
        <ecNumber evidence="3">2.7.11.1</ecNumber>
    </recommendedName>
</protein>
<keyword evidence="12 18" id="KW-0067">ATP-binding</keyword>
<dbReference type="GO" id="GO:0000287">
    <property type="term" value="F:magnesium ion binding"/>
    <property type="evidence" value="ECO:0007669"/>
    <property type="project" value="UniProtKB-ARBA"/>
</dbReference>
<keyword evidence="11" id="KW-0221">Differentiation</keyword>
<dbReference type="GO" id="GO:0005524">
    <property type="term" value="F:ATP binding"/>
    <property type="evidence" value="ECO:0007669"/>
    <property type="project" value="UniProtKB-UniRule"/>
</dbReference>
<evidence type="ECO:0000256" key="19">
    <source>
        <dbReference type="RuleBase" id="RU000304"/>
    </source>
</evidence>
<feature type="region of interest" description="Disordered" evidence="20">
    <location>
        <begin position="361"/>
        <end position="401"/>
    </location>
</feature>
<dbReference type="GO" id="GO:0007283">
    <property type="term" value="P:spermatogenesis"/>
    <property type="evidence" value="ECO:0007669"/>
    <property type="project" value="UniProtKB-KW"/>
</dbReference>
<dbReference type="SMART" id="SM00220">
    <property type="entry name" value="S_TKc"/>
    <property type="match status" value="1"/>
</dbReference>
<evidence type="ECO:0000256" key="13">
    <source>
        <dbReference type="ARBA" id="ARBA00022842"/>
    </source>
</evidence>
<reference evidence="22" key="2">
    <citation type="submission" date="2025-09" db="UniProtKB">
        <authorList>
            <consortium name="Ensembl"/>
        </authorList>
    </citation>
    <scope>IDENTIFICATION</scope>
</reference>
<dbReference type="InterPro" id="IPR000719">
    <property type="entry name" value="Prot_kinase_dom"/>
</dbReference>
<evidence type="ECO:0000256" key="14">
    <source>
        <dbReference type="ARBA" id="ARBA00022843"/>
    </source>
</evidence>
<feature type="compositionally biased region" description="Basic and acidic residues" evidence="20">
    <location>
        <begin position="383"/>
        <end position="393"/>
    </location>
</feature>
<comment type="catalytic activity">
    <reaction evidence="16">
        <text>L-threonyl-[protein] + ATP = O-phospho-L-threonyl-[protein] + ADP + H(+)</text>
        <dbReference type="Rhea" id="RHEA:46608"/>
        <dbReference type="Rhea" id="RHEA-COMP:11060"/>
        <dbReference type="Rhea" id="RHEA-COMP:11605"/>
        <dbReference type="ChEBI" id="CHEBI:15378"/>
        <dbReference type="ChEBI" id="CHEBI:30013"/>
        <dbReference type="ChEBI" id="CHEBI:30616"/>
        <dbReference type="ChEBI" id="CHEBI:61977"/>
        <dbReference type="ChEBI" id="CHEBI:456216"/>
        <dbReference type="EC" id="2.7.11.1"/>
    </reaction>
</comment>
<name>A0A3B4BH12_9GOBI</name>
<evidence type="ECO:0000256" key="1">
    <source>
        <dbReference type="ARBA" id="ARBA00001946"/>
    </source>
</evidence>
<evidence type="ECO:0000256" key="10">
    <source>
        <dbReference type="ARBA" id="ARBA00022777"/>
    </source>
</evidence>
<evidence type="ECO:0000256" key="12">
    <source>
        <dbReference type="ARBA" id="ARBA00022840"/>
    </source>
</evidence>
<keyword evidence="10" id="KW-0418">Kinase</keyword>
<evidence type="ECO:0000259" key="21">
    <source>
        <dbReference type="PROSITE" id="PS50011"/>
    </source>
</evidence>
<comment type="similarity">
    <text evidence="2">Belongs to the protein kinase superfamily. CAMK Ser/Thr protein kinase family.</text>
</comment>
<dbReference type="GO" id="GO:0035556">
    <property type="term" value="P:intracellular signal transduction"/>
    <property type="evidence" value="ECO:0007669"/>
    <property type="project" value="TreeGrafter"/>
</dbReference>
<evidence type="ECO:0000256" key="15">
    <source>
        <dbReference type="ARBA" id="ARBA00022871"/>
    </source>
</evidence>
<dbReference type="GO" id="GO:0050321">
    <property type="term" value="F:tau-protein kinase activity"/>
    <property type="evidence" value="ECO:0007669"/>
    <property type="project" value="TreeGrafter"/>
</dbReference>
<keyword evidence="15" id="KW-0744">Spermatogenesis</keyword>
<dbReference type="FunFam" id="1.10.510.10:FF:000571">
    <property type="entry name" value="Maternal embryonic leucine zipper kinase"/>
    <property type="match status" value="1"/>
</dbReference>
<keyword evidence="23" id="KW-1185">Reference proteome</keyword>
<feature type="compositionally biased region" description="Basic and acidic residues" evidence="20">
    <location>
        <begin position="59"/>
        <end position="68"/>
    </location>
</feature>
<dbReference type="GO" id="GO:0030154">
    <property type="term" value="P:cell differentiation"/>
    <property type="evidence" value="ECO:0007669"/>
    <property type="project" value="UniProtKB-KW"/>
</dbReference>
<feature type="region of interest" description="Disordered" evidence="20">
    <location>
        <begin position="51"/>
        <end position="100"/>
    </location>
</feature>
<evidence type="ECO:0000256" key="2">
    <source>
        <dbReference type="ARBA" id="ARBA00006692"/>
    </source>
</evidence>
<evidence type="ECO:0000256" key="6">
    <source>
        <dbReference type="ARBA" id="ARBA00022553"/>
    </source>
</evidence>
<dbReference type="AlphaFoldDB" id="A0A3B4BH12"/>
<feature type="domain" description="Protein kinase" evidence="21">
    <location>
        <begin position="109"/>
        <end position="359"/>
    </location>
</feature>
<accession>A0A3B4BH12</accession>
<proteinExistence type="inferred from homology"/>
<feature type="compositionally biased region" description="Low complexity" evidence="20">
    <location>
        <begin position="76"/>
        <end position="87"/>
    </location>
</feature>
<evidence type="ECO:0000256" key="11">
    <source>
        <dbReference type="ARBA" id="ARBA00022782"/>
    </source>
</evidence>
<dbReference type="InterPro" id="IPR011009">
    <property type="entry name" value="Kinase-like_dom_sf"/>
</dbReference>
<dbReference type="STRING" id="409849.ENSPMGP00000028096"/>
<evidence type="ECO:0000256" key="17">
    <source>
        <dbReference type="ARBA" id="ARBA00048679"/>
    </source>
</evidence>
<keyword evidence="13" id="KW-0460">Magnesium</keyword>
<dbReference type="InterPro" id="IPR008271">
    <property type="entry name" value="Ser/Thr_kinase_AS"/>
</dbReference>
<keyword evidence="14" id="KW-0832">Ubl conjugation</keyword>
<keyword evidence="7" id="KW-0808">Transferase</keyword>